<accession>W6JYX0</accession>
<proteinExistence type="predicted"/>
<dbReference type="STRING" id="1193182.BN11_4280028"/>
<protein>
    <submittedName>
        <fullName evidence="1">Transcriptional regulator, TetR family</fullName>
    </submittedName>
</protein>
<dbReference type="EMBL" id="CAJA01000366">
    <property type="protein sequence ID" value="CCH74352.1"/>
    <property type="molecule type" value="Genomic_DNA"/>
</dbReference>
<evidence type="ECO:0000313" key="1">
    <source>
        <dbReference type="EMBL" id="CCH74352.1"/>
    </source>
</evidence>
<gene>
    <name evidence="1" type="ORF">BN11_4280028</name>
</gene>
<keyword evidence="2" id="KW-1185">Reference proteome</keyword>
<dbReference type="Gene3D" id="1.10.357.10">
    <property type="entry name" value="Tetracycline Repressor, domain 2"/>
    <property type="match status" value="1"/>
</dbReference>
<dbReference type="InterPro" id="IPR036271">
    <property type="entry name" value="Tet_transcr_reg_TetR-rel_C_sf"/>
</dbReference>
<organism evidence="1 2">
    <name type="scientific">Nostocoides australiense Ben110</name>
    <dbReference type="NCBI Taxonomy" id="1193182"/>
    <lineage>
        <taxon>Bacteria</taxon>
        <taxon>Bacillati</taxon>
        <taxon>Actinomycetota</taxon>
        <taxon>Actinomycetes</taxon>
        <taxon>Micrococcales</taxon>
        <taxon>Intrasporangiaceae</taxon>
        <taxon>Nostocoides</taxon>
    </lineage>
</organism>
<dbReference type="SUPFAM" id="SSF48498">
    <property type="entry name" value="Tetracyclin repressor-like, C-terminal domain"/>
    <property type="match status" value="1"/>
</dbReference>
<dbReference type="Proteomes" id="UP000035763">
    <property type="component" value="Unassembled WGS sequence"/>
</dbReference>
<dbReference type="AlphaFoldDB" id="W6JYX0"/>
<name>W6JYX0_9MICO</name>
<comment type="caution">
    <text evidence="1">The sequence shown here is derived from an EMBL/GenBank/DDBJ whole genome shotgun (WGS) entry which is preliminary data.</text>
</comment>
<reference evidence="1 2" key="1">
    <citation type="journal article" date="2013" name="ISME J.">
        <title>A metabolic model for members of the genus Tetrasphaera involved in enhanced biological phosphorus removal.</title>
        <authorList>
            <person name="Kristiansen R."/>
            <person name="Nguyen H.T.T."/>
            <person name="Saunders A.M."/>
            <person name="Nielsen J.L."/>
            <person name="Wimmer R."/>
            <person name="Le V.Q."/>
            <person name="McIlroy S.J."/>
            <person name="Petrovski S."/>
            <person name="Seviour R.J."/>
            <person name="Calteau A."/>
            <person name="Nielsen K.L."/>
            <person name="Nielsen P.H."/>
        </authorList>
    </citation>
    <scope>NUCLEOTIDE SEQUENCE [LARGE SCALE GENOMIC DNA]</scope>
    <source>
        <strain evidence="1 2">Ben110</strain>
    </source>
</reference>
<evidence type="ECO:0000313" key="2">
    <source>
        <dbReference type="Proteomes" id="UP000035763"/>
    </source>
</evidence>
<sequence length="104" mass="11325">MAGTMVQEAFATSPAIRDACGTMFFEHAATLESDIQAAIDQHAPALEVTARSLAVHILVVLHGAFVVSKAGDDPQIVLDSIEHLRRYLRQLFTAEANHPKEKES</sequence>